<keyword evidence="4 7" id="KW-0489">Methyltransferase</keyword>
<dbReference type="OrthoDB" id="9810066at2"/>
<dbReference type="NCBIfam" id="NF001453">
    <property type="entry name" value="PRK00312.1"/>
    <property type="match status" value="1"/>
</dbReference>
<dbReference type="NCBIfam" id="TIGR00080">
    <property type="entry name" value="pimt"/>
    <property type="match status" value="1"/>
</dbReference>
<dbReference type="GO" id="GO:0005737">
    <property type="term" value="C:cytoplasm"/>
    <property type="evidence" value="ECO:0007669"/>
    <property type="project" value="UniProtKB-SubCell"/>
</dbReference>
<dbReference type="InterPro" id="IPR029063">
    <property type="entry name" value="SAM-dependent_MTases_sf"/>
</dbReference>
<name>A0A3S2VU05_9PROT</name>
<dbReference type="Gene3D" id="3.40.50.150">
    <property type="entry name" value="Vaccinia Virus protein VP39"/>
    <property type="match status" value="1"/>
</dbReference>
<evidence type="ECO:0000256" key="7">
    <source>
        <dbReference type="HAMAP-Rule" id="MF_00090"/>
    </source>
</evidence>
<comment type="function">
    <text evidence="7">Catalyzes the methyl esterification of L-isoaspartyl residues in peptides and proteins that result from spontaneous decomposition of normal L-aspartyl and L-asparaginyl residues. It plays a role in the repair and/or degradation of damaged proteins.</text>
</comment>
<dbReference type="PANTHER" id="PTHR11579">
    <property type="entry name" value="PROTEIN-L-ISOASPARTATE O-METHYLTRANSFERASE"/>
    <property type="match status" value="1"/>
</dbReference>
<dbReference type="CDD" id="cd02440">
    <property type="entry name" value="AdoMet_MTases"/>
    <property type="match status" value="1"/>
</dbReference>
<dbReference type="AlphaFoldDB" id="A0A3S2VU05"/>
<comment type="catalytic activity">
    <reaction evidence="7">
        <text>[protein]-L-isoaspartate + S-adenosyl-L-methionine = [protein]-L-isoaspartate alpha-methyl ester + S-adenosyl-L-homocysteine</text>
        <dbReference type="Rhea" id="RHEA:12705"/>
        <dbReference type="Rhea" id="RHEA-COMP:12143"/>
        <dbReference type="Rhea" id="RHEA-COMP:12144"/>
        <dbReference type="ChEBI" id="CHEBI:57856"/>
        <dbReference type="ChEBI" id="CHEBI:59789"/>
        <dbReference type="ChEBI" id="CHEBI:90596"/>
        <dbReference type="ChEBI" id="CHEBI:90598"/>
        <dbReference type="EC" id="2.1.1.77"/>
    </reaction>
</comment>
<keyword evidence="5 7" id="KW-0808">Transferase</keyword>
<evidence type="ECO:0000313" key="9">
    <source>
        <dbReference type="Proteomes" id="UP000287447"/>
    </source>
</evidence>
<dbReference type="SUPFAM" id="SSF53335">
    <property type="entry name" value="S-adenosyl-L-methionine-dependent methyltransferases"/>
    <property type="match status" value="1"/>
</dbReference>
<accession>A0A3S2VU05</accession>
<evidence type="ECO:0000256" key="6">
    <source>
        <dbReference type="ARBA" id="ARBA00022691"/>
    </source>
</evidence>
<keyword evidence="6 7" id="KW-0949">S-adenosyl-L-methionine</keyword>
<dbReference type="HAMAP" id="MF_00090">
    <property type="entry name" value="PIMT"/>
    <property type="match status" value="1"/>
</dbReference>
<dbReference type="EMBL" id="SADE01000001">
    <property type="protein sequence ID" value="RVU39817.1"/>
    <property type="molecule type" value="Genomic_DNA"/>
</dbReference>
<keyword evidence="3 7" id="KW-0963">Cytoplasm</keyword>
<comment type="caution">
    <text evidence="8">The sequence shown here is derived from an EMBL/GenBank/DDBJ whole genome shotgun (WGS) entry which is preliminary data.</text>
</comment>
<sequence>MTEDDNLSLDPLVQDRAKLALGLRRSGVRDARVLDAMERVPREMFVPDGFRRHAYDDTALPIDLGQTISQPLIVAMMTEALELHDRAKVLEVGTGSGYQAMVLSLLCRRVYTVERIRDLLKQAEERFKALDRHNITTRHGDGYKGWPEQAPFECIMVTAAAPEIPQALIDQLAPGGRLVIPVGVDPVSQRLVKLLKHEDGTITTSELAGVRFVPLLEGTQ</sequence>
<dbReference type="InterPro" id="IPR000682">
    <property type="entry name" value="PCMT"/>
</dbReference>
<dbReference type="GO" id="GO:0004719">
    <property type="term" value="F:protein-L-isoaspartate (D-aspartate) O-methyltransferase activity"/>
    <property type="evidence" value="ECO:0007669"/>
    <property type="project" value="UniProtKB-UniRule"/>
</dbReference>
<dbReference type="PANTHER" id="PTHR11579:SF0">
    <property type="entry name" value="PROTEIN-L-ISOASPARTATE(D-ASPARTATE) O-METHYLTRANSFERASE"/>
    <property type="match status" value="1"/>
</dbReference>
<organism evidence="8 9">
    <name type="scientific">Hwanghaeella grinnelliae</name>
    <dbReference type="NCBI Taxonomy" id="2500179"/>
    <lineage>
        <taxon>Bacteria</taxon>
        <taxon>Pseudomonadati</taxon>
        <taxon>Pseudomonadota</taxon>
        <taxon>Alphaproteobacteria</taxon>
        <taxon>Rhodospirillales</taxon>
        <taxon>Rhodospirillaceae</taxon>
        <taxon>Hwanghaeella</taxon>
    </lineage>
</organism>
<evidence type="ECO:0000313" key="8">
    <source>
        <dbReference type="EMBL" id="RVU39817.1"/>
    </source>
</evidence>
<dbReference type="GO" id="GO:0030091">
    <property type="term" value="P:protein repair"/>
    <property type="evidence" value="ECO:0007669"/>
    <property type="project" value="UniProtKB-UniRule"/>
</dbReference>
<dbReference type="GO" id="GO:0032259">
    <property type="term" value="P:methylation"/>
    <property type="evidence" value="ECO:0007669"/>
    <property type="project" value="UniProtKB-KW"/>
</dbReference>
<evidence type="ECO:0000256" key="2">
    <source>
        <dbReference type="ARBA" id="ARBA00005369"/>
    </source>
</evidence>
<comment type="similarity">
    <text evidence="2 7">Belongs to the methyltransferase superfamily. L-isoaspartyl/D-aspartyl protein methyltransferase family.</text>
</comment>
<evidence type="ECO:0000256" key="1">
    <source>
        <dbReference type="ARBA" id="ARBA00004496"/>
    </source>
</evidence>
<evidence type="ECO:0000256" key="4">
    <source>
        <dbReference type="ARBA" id="ARBA00022603"/>
    </source>
</evidence>
<feature type="active site" evidence="7">
    <location>
        <position position="69"/>
    </location>
</feature>
<dbReference type="Proteomes" id="UP000287447">
    <property type="component" value="Unassembled WGS sequence"/>
</dbReference>
<dbReference type="EC" id="2.1.1.77" evidence="7"/>
<evidence type="ECO:0000256" key="5">
    <source>
        <dbReference type="ARBA" id="ARBA00022679"/>
    </source>
</evidence>
<comment type="subcellular location">
    <subcellularLocation>
        <location evidence="1 7">Cytoplasm</location>
    </subcellularLocation>
</comment>
<proteinExistence type="inferred from homology"/>
<dbReference type="FunFam" id="3.40.50.150:FF:000010">
    <property type="entry name" value="Protein-L-isoaspartate O-methyltransferase"/>
    <property type="match status" value="1"/>
</dbReference>
<evidence type="ECO:0000256" key="3">
    <source>
        <dbReference type="ARBA" id="ARBA00022490"/>
    </source>
</evidence>
<gene>
    <name evidence="7" type="primary">pcm</name>
    <name evidence="8" type="ORF">EOI86_08340</name>
</gene>
<reference evidence="9" key="1">
    <citation type="submission" date="2019-01" db="EMBL/GenBank/DDBJ databases">
        <title>Gri0909 isolated from a small marine red alga.</title>
        <authorList>
            <person name="Kim J."/>
            <person name="Jeong S.E."/>
            <person name="Jeon C.O."/>
        </authorList>
    </citation>
    <scope>NUCLEOTIDE SEQUENCE [LARGE SCALE GENOMIC DNA]</scope>
    <source>
        <strain evidence="9">Gri0909</strain>
    </source>
</reference>
<protein>
    <recommendedName>
        <fullName evidence="7">Protein-L-isoaspartate O-methyltransferase</fullName>
        <ecNumber evidence="7">2.1.1.77</ecNumber>
    </recommendedName>
    <alternativeName>
        <fullName evidence="7">L-isoaspartyl protein carboxyl methyltransferase</fullName>
    </alternativeName>
    <alternativeName>
        <fullName evidence="7">Protein L-isoaspartyl methyltransferase</fullName>
    </alternativeName>
    <alternativeName>
        <fullName evidence="7">Protein-beta-aspartate methyltransferase</fullName>
        <shortName evidence="7">PIMT</shortName>
    </alternativeName>
</protein>
<dbReference type="Pfam" id="PF01135">
    <property type="entry name" value="PCMT"/>
    <property type="match status" value="1"/>
</dbReference>
<keyword evidence="9" id="KW-1185">Reference proteome</keyword>
<dbReference type="PROSITE" id="PS01279">
    <property type="entry name" value="PCMT"/>
    <property type="match status" value="1"/>
</dbReference>